<evidence type="ECO:0000259" key="3">
    <source>
        <dbReference type="PROSITE" id="PS50893"/>
    </source>
</evidence>
<keyword evidence="1" id="KW-0547">Nucleotide-binding</keyword>
<feature type="domain" description="ABC transporter" evidence="3">
    <location>
        <begin position="2"/>
        <end position="211"/>
    </location>
</feature>
<dbReference type="InterPro" id="IPR003593">
    <property type="entry name" value="AAA+_ATPase"/>
</dbReference>
<sequence>MIKLENINKQIAGQSILKNVSLHISKGEFIVILGQSGSGKTTLLHIMGLLEKVQGGSVTINQHKNPTQKTVRELKRNTFGFIFQNYLLLENERVEANLNISKKAEKVELQTSLQAVGLDTPYLSKYVYQLSGGEKQRIAIARVLLKPFDILFADEPTGNLDPKNRDMIIHLLLKVKAEGKTVICVTHDTTIAEKADRIITIHEGEIYHENI</sequence>
<dbReference type="PANTHER" id="PTHR42798">
    <property type="entry name" value="LIPOPROTEIN-RELEASING SYSTEM ATP-BINDING PROTEIN LOLD"/>
    <property type="match status" value="1"/>
</dbReference>
<dbReference type="PROSITE" id="PS00211">
    <property type="entry name" value="ABC_TRANSPORTER_1"/>
    <property type="match status" value="1"/>
</dbReference>
<evidence type="ECO:0000256" key="2">
    <source>
        <dbReference type="ARBA" id="ARBA00022840"/>
    </source>
</evidence>
<dbReference type="PROSITE" id="PS50893">
    <property type="entry name" value="ABC_TRANSPORTER_2"/>
    <property type="match status" value="1"/>
</dbReference>
<dbReference type="Pfam" id="PF00005">
    <property type="entry name" value="ABC_tran"/>
    <property type="match status" value="1"/>
</dbReference>
<dbReference type="Proteomes" id="UP000052258">
    <property type="component" value="Unassembled WGS sequence"/>
</dbReference>
<dbReference type="InterPro" id="IPR017871">
    <property type="entry name" value="ABC_transporter-like_CS"/>
</dbReference>
<proteinExistence type="predicted"/>
<dbReference type="PANTHER" id="PTHR42798:SF2">
    <property type="entry name" value="ABC TRANSPORTER ATP-BINDING PROTEIN MG467-RELATED"/>
    <property type="match status" value="1"/>
</dbReference>
<gene>
    <name evidence="4" type="ORF">X560_2323</name>
</gene>
<keyword evidence="2 4" id="KW-0067">ATP-binding</keyword>
<keyword evidence="5" id="KW-1185">Reference proteome</keyword>
<dbReference type="SMART" id="SM00382">
    <property type="entry name" value="AAA"/>
    <property type="match status" value="1"/>
</dbReference>
<dbReference type="InterPro" id="IPR027417">
    <property type="entry name" value="P-loop_NTPase"/>
</dbReference>
<evidence type="ECO:0000256" key="1">
    <source>
        <dbReference type="ARBA" id="ARBA00022741"/>
    </source>
</evidence>
<reference evidence="4 5" key="1">
    <citation type="journal article" date="2015" name="Genome Biol. Evol.">
        <title>Comparative Genomics of Listeria Sensu Lato: Genus-Wide Differences in Evolutionary Dynamics and the Progressive Gain of Complex, Potentially Pathogenicity-Related Traits through Lateral Gene Transfer.</title>
        <authorList>
            <person name="Chiara M."/>
            <person name="Caruso M."/>
            <person name="D'Erchia A.M."/>
            <person name="Manzari C."/>
            <person name="Fraccalvieri R."/>
            <person name="Goffredo E."/>
            <person name="Latorre L."/>
            <person name="Miccolupo A."/>
            <person name="Padalino I."/>
            <person name="Santagada G."/>
            <person name="Chiocco D."/>
            <person name="Pesole G."/>
            <person name="Horner D.S."/>
            <person name="Parisi A."/>
        </authorList>
    </citation>
    <scope>NUCLEOTIDE SEQUENCE [LARGE SCALE GENOMIC DNA]</scope>
    <source>
        <strain evidence="4 5">1991</strain>
    </source>
</reference>
<dbReference type="PATRIC" id="fig|1430899.3.peg.2373"/>
<name>A0A0J8G7A5_9LIST</name>
<dbReference type="GO" id="GO:0016887">
    <property type="term" value="F:ATP hydrolysis activity"/>
    <property type="evidence" value="ECO:0007669"/>
    <property type="project" value="InterPro"/>
</dbReference>
<protein>
    <submittedName>
        <fullName evidence="4">Macrolide export ATP-binding protein/permease MacB</fullName>
    </submittedName>
</protein>
<organism evidence="4 5">
    <name type="scientific">Listeria fleischmannii 1991</name>
    <dbReference type="NCBI Taxonomy" id="1430899"/>
    <lineage>
        <taxon>Bacteria</taxon>
        <taxon>Bacillati</taxon>
        <taxon>Bacillota</taxon>
        <taxon>Bacilli</taxon>
        <taxon>Bacillales</taxon>
        <taxon>Listeriaceae</taxon>
        <taxon>Listeria</taxon>
    </lineage>
</organism>
<dbReference type="RefSeq" id="WP_007473824.1">
    <property type="nucleotide sequence ID" value="NZ_KQ130619.1"/>
</dbReference>
<dbReference type="OrthoDB" id="9791546at2"/>
<dbReference type="Gene3D" id="3.40.50.300">
    <property type="entry name" value="P-loop containing nucleotide triphosphate hydrolases"/>
    <property type="match status" value="1"/>
</dbReference>
<accession>A0A0J8G7A5</accession>
<comment type="caution">
    <text evidence="4">The sequence shown here is derived from an EMBL/GenBank/DDBJ whole genome shotgun (WGS) entry which is preliminary data.</text>
</comment>
<evidence type="ECO:0000313" key="5">
    <source>
        <dbReference type="Proteomes" id="UP000052258"/>
    </source>
</evidence>
<dbReference type="EMBL" id="AZHO01000030">
    <property type="protein sequence ID" value="KMT58497.1"/>
    <property type="molecule type" value="Genomic_DNA"/>
</dbReference>
<dbReference type="InterPro" id="IPR003439">
    <property type="entry name" value="ABC_transporter-like_ATP-bd"/>
</dbReference>
<dbReference type="SUPFAM" id="SSF52540">
    <property type="entry name" value="P-loop containing nucleoside triphosphate hydrolases"/>
    <property type="match status" value="1"/>
</dbReference>
<evidence type="ECO:0000313" key="4">
    <source>
        <dbReference type="EMBL" id="KMT58497.1"/>
    </source>
</evidence>
<dbReference type="GO" id="GO:0005524">
    <property type="term" value="F:ATP binding"/>
    <property type="evidence" value="ECO:0007669"/>
    <property type="project" value="UniProtKB-KW"/>
</dbReference>
<dbReference type="AlphaFoldDB" id="A0A0J8G7A5"/>